<dbReference type="CDD" id="cd03141">
    <property type="entry name" value="GATase1_Hsp31_like"/>
    <property type="match status" value="1"/>
</dbReference>
<name>A0AAD3D5C6_9STRA</name>
<reference evidence="5 6" key="1">
    <citation type="journal article" date="2021" name="Sci. Rep.">
        <title>The genome of the diatom Chaetoceros tenuissimus carries an ancient integrated fragment of an extant virus.</title>
        <authorList>
            <person name="Hongo Y."/>
            <person name="Kimura K."/>
            <person name="Takaki Y."/>
            <person name="Yoshida Y."/>
            <person name="Baba S."/>
            <person name="Kobayashi G."/>
            <person name="Nagasaki K."/>
            <person name="Hano T."/>
            <person name="Tomaru Y."/>
        </authorList>
    </citation>
    <scope>NUCLEOTIDE SEQUENCE [LARGE SCALE GENOMIC DNA]</scope>
    <source>
        <strain evidence="5 6">NIES-3715</strain>
    </source>
</reference>
<dbReference type="EMBL" id="BLLK01000060">
    <property type="protein sequence ID" value="GFH58074.1"/>
    <property type="molecule type" value="Genomic_DNA"/>
</dbReference>
<keyword evidence="6" id="KW-1185">Reference proteome</keyword>
<dbReference type="PANTHER" id="PTHR48094">
    <property type="entry name" value="PROTEIN/NUCLEIC ACID DEGLYCASE DJ-1-RELATED"/>
    <property type="match status" value="1"/>
</dbReference>
<evidence type="ECO:0000256" key="1">
    <source>
        <dbReference type="ARBA" id="ARBA00023016"/>
    </source>
</evidence>
<evidence type="ECO:0000313" key="5">
    <source>
        <dbReference type="EMBL" id="GFH58074.1"/>
    </source>
</evidence>
<dbReference type="GO" id="GO:0019172">
    <property type="term" value="F:glyoxalase III activity"/>
    <property type="evidence" value="ECO:0007669"/>
    <property type="project" value="TreeGrafter"/>
</dbReference>
<organism evidence="5 6">
    <name type="scientific">Chaetoceros tenuissimus</name>
    <dbReference type="NCBI Taxonomy" id="426638"/>
    <lineage>
        <taxon>Eukaryota</taxon>
        <taxon>Sar</taxon>
        <taxon>Stramenopiles</taxon>
        <taxon>Ochrophyta</taxon>
        <taxon>Bacillariophyta</taxon>
        <taxon>Coscinodiscophyceae</taxon>
        <taxon>Chaetocerotophycidae</taxon>
        <taxon>Chaetocerotales</taxon>
        <taxon>Chaetocerotaceae</taxon>
        <taxon>Chaetoceros</taxon>
    </lineage>
</organism>
<comment type="similarity">
    <text evidence="3">Belongs to the peptidase C56 family. HSP31-like subfamily.</text>
</comment>
<dbReference type="InterPro" id="IPR050325">
    <property type="entry name" value="Prot/Nucl_acid_deglycase"/>
</dbReference>
<evidence type="ECO:0000256" key="3">
    <source>
        <dbReference type="ARBA" id="ARBA00038493"/>
    </source>
</evidence>
<dbReference type="GO" id="GO:0019243">
    <property type="term" value="P:methylglyoxal catabolic process to D-lactate via S-lactoyl-glutathione"/>
    <property type="evidence" value="ECO:0007669"/>
    <property type="project" value="TreeGrafter"/>
</dbReference>
<gene>
    <name evidence="5" type="ORF">CTEN210_14550</name>
</gene>
<dbReference type="InterPro" id="IPR002818">
    <property type="entry name" value="DJ-1/PfpI"/>
</dbReference>
<dbReference type="AlphaFoldDB" id="A0AAD3D5C6"/>
<feature type="domain" description="DJ-1/PfpI" evidence="4">
    <location>
        <begin position="26"/>
        <end position="222"/>
    </location>
</feature>
<comment type="caution">
    <text evidence="5">The sequence shown here is derived from an EMBL/GenBank/DDBJ whole genome shotgun (WGS) entry which is preliminary data.</text>
</comment>
<dbReference type="Pfam" id="PF01965">
    <property type="entry name" value="DJ-1_PfpI"/>
    <property type="match status" value="1"/>
</dbReference>
<dbReference type="Proteomes" id="UP001054902">
    <property type="component" value="Unassembled WGS sequence"/>
</dbReference>
<evidence type="ECO:0000256" key="2">
    <source>
        <dbReference type="ARBA" id="ARBA00023239"/>
    </source>
</evidence>
<keyword evidence="2" id="KW-0456">Lyase</keyword>
<dbReference type="Gene3D" id="3.40.50.880">
    <property type="match status" value="1"/>
</dbReference>
<evidence type="ECO:0000259" key="4">
    <source>
        <dbReference type="Pfam" id="PF01965"/>
    </source>
</evidence>
<accession>A0AAD3D5C6</accession>
<protein>
    <recommendedName>
        <fullName evidence="4">DJ-1/PfpI domain-containing protein</fullName>
    </recommendedName>
</protein>
<dbReference type="GO" id="GO:0005737">
    <property type="term" value="C:cytoplasm"/>
    <property type="evidence" value="ECO:0007669"/>
    <property type="project" value="TreeGrafter"/>
</dbReference>
<sequence length="225" mass="24033">MAKTVVLVATSASKLGSHDTGLWLEELASPYYEFLEAGHEIIIASPNGGPVPIDAASMSEGFFTEPAKKFMHDGTAFGKLSHSVKISDLDLEKVDCLFMCGGHGTCTDFINQPSLKNAIETCYNAKKIVAAVCHGPMCLADCVKDDGSPIVKGLKVTGFTNTEEEVVQLTGAVPFLLEDKLKELGGMYERADDWNSKVVVDGNLVTGQNPQSSEACAIACIENLQ</sequence>
<evidence type="ECO:0000313" key="6">
    <source>
        <dbReference type="Proteomes" id="UP001054902"/>
    </source>
</evidence>
<proteinExistence type="inferred from homology"/>
<dbReference type="InterPro" id="IPR029062">
    <property type="entry name" value="Class_I_gatase-like"/>
</dbReference>
<dbReference type="SUPFAM" id="SSF52317">
    <property type="entry name" value="Class I glutamine amidotransferase-like"/>
    <property type="match status" value="1"/>
</dbReference>
<dbReference type="PANTHER" id="PTHR48094:SF11">
    <property type="entry name" value="GLUTATHIONE-INDEPENDENT GLYOXALASE HSP31-RELATED"/>
    <property type="match status" value="1"/>
</dbReference>
<keyword evidence="1" id="KW-0346">Stress response</keyword>